<comment type="subcellular location">
    <subcellularLocation>
        <location evidence="1">Cell inner membrane</location>
    </subcellularLocation>
</comment>
<keyword evidence="6" id="KW-0997">Cell inner membrane</keyword>
<comment type="pathway">
    <text evidence="2">Lipid metabolism; fatty acid biosynthesis.</text>
</comment>
<dbReference type="PANTHER" id="PTHR11712">
    <property type="entry name" value="POLYKETIDE SYNTHASE-RELATED"/>
    <property type="match status" value="1"/>
</dbReference>
<dbReference type="RefSeq" id="WP_144091399.1">
    <property type="nucleotide sequence ID" value="NZ_CAMLBV010000045.1"/>
</dbReference>
<comment type="function">
    <text evidence="11">Proposed to synthesize NOD factor fatty acyl chain. Involved in the synthesis of a highly unsaturated fatty acid moiety, which forms part of a lipo-oligosaccharide that is responsible for host specificity.</text>
</comment>
<dbReference type="Gene3D" id="3.40.47.10">
    <property type="match status" value="1"/>
</dbReference>
<protein>
    <recommendedName>
        <fullName evidence="12">Nodulation protein E</fullName>
    </recommendedName>
    <alternativeName>
        <fullName evidence="13">Host-specificity of nodulation protein B</fullName>
    </alternativeName>
</protein>
<dbReference type="InterPro" id="IPR016039">
    <property type="entry name" value="Thiolase-like"/>
</dbReference>
<dbReference type="AlphaFoldDB" id="A0A556SUB3"/>
<organism evidence="16 17">
    <name type="scientific">Gilliamella apicola</name>
    <dbReference type="NCBI Taxonomy" id="1196095"/>
    <lineage>
        <taxon>Bacteria</taxon>
        <taxon>Pseudomonadati</taxon>
        <taxon>Pseudomonadota</taxon>
        <taxon>Gammaproteobacteria</taxon>
        <taxon>Orbales</taxon>
        <taxon>Orbaceae</taxon>
        <taxon>Gilliamella</taxon>
    </lineage>
</organism>
<evidence type="ECO:0000256" key="14">
    <source>
        <dbReference type="RuleBase" id="RU003694"/>
    </source>
</evidence>
<evidence type="ECO:0000313" key="17">
    <source>
        <dbReference type="Proteomes" id="UP000319483"/>
    </source>
</evidence>
<dbReference type="InterPro" id="IPR014030">
    <property type="entry name" value="Ketoacyl_synth_N"/>
</dbReference>
<sequence length="419" mass="45722">MANETSKQRVVVTGYGAVTSLGKNVNEIWNAIMDYKVGYSKYELSDKSITAKFFGKIPFELDISSFSRRILKNTPRFGRLGLIAANEALQMAFKNDISEIHKYYSPFSCGVIFGTGWGGDDVLSENSVFYNKDGYASTLTNILSMHSICTAMIATNWKLRGYQNTPVSACATGGVAIGDAVEMIRSGRAEMILAGGGESLNNVFNIWSIDILNALCKEQNNIEIACCPFDKNRNGFVLSEGAAILCLEKYETALARGATILAEVTGYGNYSDAYDVTSPAPDCLGKYNAAKYALKQSNLELVDYINAHGTSTQLNDSNETKMFKMLFGDGAYSIPISSTKSYTGHLIAAAGALESILSIKSIETNIIPATIHLNNPDPDCDLDYVPNKHRYKENIQSVLNVNYGFGGSNTALIFKRCMQ</sequence>
<evidence type="ECO:0000256" key="12">
    <source>
        <dbReference type="ARBA" id="ARBA00039445"/>
    </source>
</evidence>
<keyword evidence="8" id="KW-0812">Transmembrane</keyword>
<dbReference type="GO" id="GO:0006633">
    <property type="term" value="P:fatty acid biosynthetic process"/>
    <property type="evidence" value="ECO:0007669"/>
    <property type="project" value="UniProtKB-UniPathway"/>
</dbReference>
<keyword evidence="5" id="KW-1003">Cell membrane</keyword>
<evidence type="ECO:0000256" key="11">
    <source>
        <dbReference type="ARBA" id="ARBA00037576"/>
    </source>
</evidence>
<dbReference type="InterPro" id="IPR014031">
    <property type="entry name" value="Ketoacyl_synth_C"/>
</dbReference>
<accession>A0A556SUB3</accession>
<evidence type="ECO:0000256" key="9">
    <source>
        <dbReference type="ARBA" id="ARBA00022989"/>
    </source>
</evidence>
<evidence type="ECO:0000256" key="6">
    <source>
        <dbReference type="ARBA" id="ARBA00022519"/>
    </source>
</evidence>
<feature type="domain" description="Ketosynthase family 3 (KS3)" evidence="15">
    <location>
        <begin position="7"/>
        <end position="416"/>
    </location>
</feature>
<dbReference type="Proteomes" id="UP000319483">
    <property type="component" value="Unassembled WGS sequence"/>
</dbReference>
<dbReference type="GO" id="GO:0005886">
    <property type="term" value="C:plasma membrane"/>
    <property type="evidence" value="ECO:0007669"/>
    <property type="project" value="UniProtKB-SubCell"/>
</dbReference>
<name>A0A556SUB3_9GAMM</name>
<comment type="similarity">
    <text evidence="3 14">Belongs to the thiolase-like superfamily. Beta-ketoacyl-ACP synthases family.</text>
</comment>
<dbReference type="InterPro" id="IPR000794">
    <property type="entry name" value="Beta-ketoacyl_synthase"/>
</dbReference>
<dbReference type="InterPro" id="IPR020841">
    <property type="entry name" value="PKS_Beta-ketoAc_synthase_dom"/>
</dbReference>
<evidence type="ECO:0000256" key="10">
    <source>
        <dbReference type="ARBA" id="ARBA00023136"/>
    </source>
</evidence>
<dbReference type="Pfam" id="PF02801">
    <property type="entry name" value="Ketoacyl-synt_C"/>
    <property type="match status" value="1"/>
</dbReference>
<evidence type="ECO:0000259" key="15">
    <source>
        <dbReference type="PROSITE" id="PS52004"/>
    </source>
</evidence>
<comment type="caution">
    <text evidence="16">The sequence shown here is derived from an EMBL/GenBank/DDBJ whole genome shotgun (WGS) entry which is preliminary data.</text>
</comment>
<dbReference type="EMBL" id="VMHM01000003">
    <property type="protein sequence ID" value="TSK04720.1"/>
    <property type="molecule type" value="Genomic_DNA"/>
</dbReference>
<evidence type="ECO:0000256" key="1">
    <source>
        <dbReference type="ARBA" id="ARBA00004533"/>
    </source>
</evidence>
<keyword evidence="7 14" id="KW-0808">Transferase</keyword>
<keyword evidence="4" id="KW-0536">Nodulation</keyword>
<evidence type="ECO:0000256" key="13">
    <source>
        <dbReference type="ARBA" id="ARBA00041756"/>
    </source>
</evidence>
<evidence type="ECO:0000313" key="16">
    <source>
        <dbReference type="EMBL" id="TSK04720.1"/>
    </source>
</evidence>
<evidence type="ECO:0000256" key="5">
    <source>
        <dbReference type="ARBA" id="ARBA00022475"/>
    </source>
</evidence>
<evidence type="ECO:0000256" key="4">
    <source>
        <dbReference type="ARBA" id="ARBA00022458"/>
    </source>
</evidence>
<dbReference type="CDD" id="cd00834">
    <property type="entry name" value="KAS_I_II"/>
    <property type="match status" value="1"/>
</dbReference>
<dbReference type="GO" id="GO:0004315">
    <property type="term" value="F:3-oxoacyl-[acyl-carrier-protein] synthase activity"/>
    <property type="evidence" value="ECO:0007669"/>
    <property type="project" value="InterPro"/>
</dbReference>
<dbReference type="SMART" id="SM00825">
    <property type="entry name" value="PKS_KS"/>
    <property type="match status" value="1"/>
</dbReference>
<dbReference type="PROSITE" id="PS52004">
    <property type="entry name" value="KS3_2"/>
    <property type="match status" value="1"/>
</dbReference>
<evidence type="ECO:0000256" key="7">
    <source>
        <dbReference type="ARBA" id="ARBA00022679"/>
    </source>
</evidence>
<dbReference type="SUPFAM" id="SSF53901">
    <property type="entry name" value="Thiolase-like"/>
    <property type="match status" value="2"/>
</dbReference>
<dbReference type="Pfam" id="PF00109">
    <property type="entry name" value="ketoacyl-synt"/>
    <property type="match status" value="1"/>
</dbReference>
<evidence type="ECO:0000256" key="2">
    <source>
        <dbReference type="ARBA" id="ARBA00005194"/>
    </source>
</evidence>
<dbReference type="UniPathway" id="UPA00094"/>
<evidence type="ECO:0000256" key="3">
    <source>
        <dbReference type="ARBA" id="ARBA00008467"/>
    </source>
</evidence>
<keyword evidence="9" id="KW-1133">Transmembrane helix</keyword>
<proteinExistence type="inferred from homology"/>
<keyword evidence="10" id="KW-0472">Membrane</keyword>
<evidence type="ECO:0000256" key="8">
    <source>
        <dbReference type="ARBA" id="ARBA00022692"/>
    </source>
</evidence>
<dbReference type="InterPro" id="IPR018201">
    <property type="entry name" value="Ketoacyl_synth_AS"/>
</dbReference>
<reference evidence="16 17" key="1">
    <citation type="submission" date="2019-07" db="EMBL/GenBank/DDBJ databases">
        <title>Gilliamella genomes.</title>
        <authorList>
            <person name="Zheng H."/>
        </authorList>
    </citation>
    <scope>NUCLEOTIDE SEQUENCE [LARGE SCALE GENOMIC DNA]</scope>
    <source>
        <strain evidence="16 17">W8127</strain>
    </source>
</reference>
<gene>
    <name evidence="16" type="ORF">FPQ15_02580</name>
</gene>
<dbReference type="PROSITE" id="PS00606">
    <property type="entry name" value="KS3_1"/>
    <property type="match status" value="1"/>
</dbReference>
<dbReference type="PANTHER" id="PTHR11712:SF352">
    <property type="entry name" value="3-OXOACYL-[ACYL-CARRIER-PROTEIN] SYNTHASE"/>
    <property type="match status" value="1"/>
</dbReference>